<sequence length="123" mass="13414">MTPFKASALLPICGPGLRAQAFPMSYLPQTNKPQAHIPSTPDDGLCKPTTAGPAIQMPGFRHARMHSQAHNWGGGVRPCSKRVYLPRQSGVSVQDMRPTACCPWHSRARDPHLHSRNAVLEGL</sequence>
<name>A0A9P9L0Y9_FUSSL</name>
<proteinExistence type="predicted"/>
<gene>
    <name evidence="2" type="ORF">B0J15DRAFT_164019</name>
</gene>
<evidence type="ECO:0000256" key="1">
    <source>
        <dbReference type="SAM" id="MobiDB-lite"/>
    </source>
</evidence>
<protein>
    <submittedName>
        <fullName evidence="2">Uncharacterized protein</fullName>
    </submittedName>
</protein>
<organism evidence="2 3">
    <name type="scientific">Fusarium solani</name>
    <name type="common">Filamentous fungus</name>
    <dbReference type="NCBI Taxonomy" id="169388"/>
    <lineage>
        <taxon>Eukaryota</taxon>
        <taxon>Fungi</taxon>
        <taxon>Dikarya</taxon>
        <taxon>Ascomycota</taxon>
        <taxon>Pezizomycotina</taxon>
        <taxon>Sordariomycetes</taxon>
        <taxon>Hypocreomycetidae</taxon>
        <taxon>Hypocreales</taxon>
        <taxon>Nectriaceae</taxon>
        <taxon>Fusarium</taxon>
        <taxon>Fusarium solani species complex</taxon>
    </lineage>
</organism>
<dbReference type="EMBL" id="JAGTJS010000003">
    <property type="protein sequence ID" value="KAH7271970.1"/>
    <property type="molecule type" value="Genomic_DNA"/>
</dbReference>
<evidence type="ECO:0000313" key="2">
    <source>
        <dbReference type="EMBL" id="KAH7271970.1"/>
    </source>
</evidence>
<feature type="region of interest" description="Disordered" evidence="1">
    <location>
        <begin position="30"/>
        <end position="53"/>
    </location>
</feature>
<keyword evidence="3" id="KW-1185">Reference proteome</keyword>
<reference evidence="2" key="1">
    <citation type="journal article" date="2021" name="Nat. Commun.">
        <title>Genetic determinants of endophytism in the Arabidopsis root mycobiome.</title>
        <authorList>
            <person name="Mesny F."/>
            <person name="Miyauchi S."/>
            <person name="Thiergart T."/>
            <person name="Pickel B."/>
            <person name="Atanasova L."/>
            <person name="Karlsson M."/>
            <person name="Huettel B."/>
            <person name="Barry K.W."/>
            <person name="Haridas S."/>
            <person name="Chen C."/>
            <person name="Bauer D."/>
            <person name="Andreopoulos W."/>
            <person name="Pangilinan J."/>
            <person name="LaButti K."/>
            <person name="Riley R."/>
            <person name="Lipzen A."/>
            <person name="Clum A."/>
            <person name="Drula E."/>
            <person name="Henrissat B."/>
            <person name="Kohler A."/>
            <person name="Grigoriev I.V."/>
            <person name="Martin F.M."/>
            <person name="Hacquard S."/>
        </authorList>
    </citation>
    <scope>NUCLEOTIDE SEQUENCE</scope>
    <source>
        <strain evidence="2">FSSC 5 MPI-SDFR-AT-0091</strain>
    </source>
</reference>
<dbReference type="Proteomes" id="UP000736672">
    <property type="component" value="Unassembled WGS sequence"/>
</dbReference>
<comment type="caution">
    <text evidence="2">The sequence shown here is derived from an EMBL/GenBank/DDBJ whole genome shotgun (WGS) entry which is preliminary data.</text>
</comment>
<accession>A0A9P9L0Y9</accession>
<dbReference type="AlphaFoldDB" id="A0A9P9L0Y9"/>
<evidence type="ECO:0000313" key="3">
    <source>
        <dbReference type="Proteomes" id="UP000736672"/>
    </source>
</evidence>